<proteinExistence type="predicted"/>
<dbReference type="Proteomes" id="UP000800096">
    <property type="component" value="Unassembled WGS sequence"/>
</dbReference>
<dbReference type="PROSITE" id="PS50075">
    <property type="entry name" value="CARRIER"/>
    <property type="match status" value="1"/>
</dbReference>
<dbReference type="SUPFAM" id="SSF47336">
    <property type="entry name" value="ACP-like"/>
    <property type="match status" value="1"/>
</dbReference>
<evidence type="ECO:0000313" key="3">
    <source>
        <dbReference type="Proteomes" id="UP000800096"/>
    </source>
</evidence>
<dbReference type="InterPro" id="IPR036736">
    <property type="entry name" value="ACP-like_sf"/>
</dbReference>
<organism evidence="2 3">
    <name type="scientific">Ampelomyces quisqualis</name>
    <name type="common">Powdery mildew agent</name>
    <dbReference type="NCBI Taxonomy" id="50730"/>
    <lineage>
        <taxon>Eukaryota</taxon>
        <taxon>Fungi</taxon>
        <taxon>Dikarya</taxon>
        <taxon>Ascomycota</taxon>
        <taxon>Pezizomycotina</taxon>
        <taxon>Dothideomycetes</taxon>
        <taxon>Pleosporomycetidae</taxon>
        <taxon>Pleosporales</taxon>
        <taxon>Pleosporineae</taxon>
        <taxon>Phaeosphaeriaceae</taxon>
        <taxon>Ampelomyces</taxon>
    </lineage>
</organism>
<reference evidence="2" key="1">
    <citation type="journal article" date="2020" name="Stud. Mycol.">
        <title>101 Dothideomycetes genomes: a test case for predicting lifestyles and emergence of pathogens.</title>
        <authorList>
            <person name="Haridas S."/>
            <person name="Albert R."/>
            <person name="Binder M."/>
            <person name="Bloem J."/>
            <person name="Labutti K."/>
            <person name="Salamov A."/>
            <person name="Andreopoulos B."/>
            <person name="Baker S."/>
            <person name="Barry K."/>
            <person name="Bills G."/>
            <person name="Bluhm B."/>
            <person name="Cannon C."/>
            <person name="Castanera R."/>
            <person name="Culley D."/>
            <person name="Daum C."/>
            <person name="Ezra D."/>
            <person name="Gonzalez J."/>
            <person name="Henrissat B."/>
            <person name="Kuo A."/>
            <person name="Liang C."/>
            <person name="Lipzen A."/>
            <person name="Lutzoni F."/>
            <person name="Magnuson J."/>
            <person name="Mondo S."/>
            <person name="Nolan M."/>
            <person name="Ohm R."/>
            <person name="Pangilinan J."/>
            <person name="Park H.-J."/>
            <person name="Ramirez L."/>
            <person name="Alfaro M."/>
            <person name="Sun H."/>
            <person name="Tritt A."/>
            <person name="Yoshinaga Y."/>
            <person name="Zwiers L.-H."/>
            <person name="Turgeon B."/>
            <person name="Goodwin S."/>
            <person name="Spatafora J."/>
            <person name="Crous P."/>
            <person name="Grigoriev I."/>
        </authorList>
    </citation>
    <scope>NUCLEOTIDE SEQUENCE</scope>
    <source>
        <strain evidence="2">HMLAC05119</strain>
    </source>
</reference>
<dbReference type="InterPro" id="IPR029058">
    <property type="entry name" value="AB_hydrolase_fold"/>
</dbReference>
<keyword evidence="3" id="KW-1185">Reference proteome</keyword>
<dbReference type="EMBL" id="ML979133">
    <property type="protein sequence ID" value="KAF1918946.1"/>
    <property type="molecule type" value="Genomic_DNA"/>
</dbReference>
<gene>
    <name evidence="2" type="ORF">BDU57DRAFT_535986</name>
</gene>
<dbReference type="OrthoDB" id="10253869at2759"/>
<accession>A0A6A5QWJ4</accession>
<sequence length="129" mass="14251">MKETDLHLNIALADLNIDSLGYLRIKSSLEKILKLEETISMSLVLSCQTISDLDNMLLGLGTTTAKYDPIVPLVSSGSKTPIILCHPGGGEFLTWLGLLKYIPDRPVYALRVCGFHKNETPFDSLDEML</sequence>
<name>A0A6A5QWJ4_AMPQU</name>
<dbReference type="Gene3D" id="3.40.50.1820">
    <property type="entry name" value="alpha/beta hydrolase"/>
    <property type="match status" value="1"/>
</dbReference>
<dbReference type="InterPro" id="IPR009081">
    <property type="entry name" value="PP-bd_ACP"/>
</dbReference>
<dbReference type="SUPFAM" id="SSF53474">
    <property type="entry name" value="alpha/beta-Hydrolases"/>
    <property type="match status" value="1"/>
</dbReference>
<evidence type="ECO:0000313" key="2">
    <source>
        <dbReference type="EMBL" id="KAF1918946.1"/>
    </source>
</evidence>
<dbReference type="Pfam" id="PF00550">
    <property type="entry name" value="PP-binding"/>
    <property type="match status" value="1"/>
</dbReference>
<protein>
    <recommendedName>
        <fullName evidence="1">Carrier domain-containing protein</fullName>
    </recommendedName>
</protein>
<feature type="domain" description="Carrier" evidence="1">
    <location>
        <begin position="1"/>
        <end position="61"/>
    </location>
</feature>
<evidence type="ECO:0000259" key="1">
    <source>
        <dbReference type="PROSITE" id="PS50075"/>
    </source>
</evidence>
<dbReference type="AlphaFoldDB" id="A0A6A5QWJ4"/>